<protein>
    <submittedName>
        <fullName evidence="2">Putative secreted peptide</fullName>
    </submittedName>
</protein>
<feature type="transmembrane region" description="Helical" evidence="1">
    <location>
        <begin position="64"/>
        <end position="82"/>
    </location>
</feature>
<sequence>MPTNTMPHLMPITVIVVLSFLFALGLEESQLLNILLCAFYFITLGLFVLTGFGNVRYKLEFPEFQEDFMSLVLPCALLILPCYSEGNSSKSDSFKGLIISSFNYLVIIIILG</sequence>
<organism evidence="2">
    <name type="scientific">Triatoma infestans</name>
    <name type="common">Assassin bug</name>
    <dbReference type="NCBI Taxonomy" id="30076"/>
    <lineage>
        <taxon>Eukaryota</taxon>
        <taxon>Metazoa</taxon>
        <taxon>Ecdysozoa</taxon>
        <taxon>Arthropoda</taxon>
        <taxon>Hexapoda</taxon>
        <taxon>Insecta</taxon>
        <taxon>Pterygota</taxon>
        <taxon>Neoptera</taxon>
        <taxon>Paraneoptera</taxon>
        <taxon>Hemiptera</taxon>
        <taxon>Heteroptera</taxon>
        <taxon>Panheteroptera</taxon>
        <taxon>Cimicomorpha</taxon>
        <taxon>Reduviidae</taxon>
        <taxon>Triatominae</taxon>
        <taxon>Triatoma</taxon>
    </lineage>
</organism>
<keyword evidence="1" id="KW-0472">Membrane</keyword>
<dbReference type="AlphaFoldDB" id="A0A023EZY7"/>
<keyword evidence="1" id="KW-0812">Transmembrane</keyword>
<feature type="transmembrane region" description="Helical" evidence="1">
    <location>
        <begin position="31"/>
        <end position="52"/>
    </location>
</feature>
<evidence type="ECO:0000313" key="2">
    <source>
        <dbReference type="EMBL" id="JAC14822.1"/>
    </source>
</evidence>
<feature type="transmembrane region" description="Helical" evidence="1">
    <location>
        <begin position="94"/>
        <end position="111"/>
    </location>
</feature>
<name>A0A023EZY7_TRIIF</name>
<keyword evidence="1" id="KW-1133">Transmembrane helix</keyword>
<proteinExistence type="evidence at transcript level"/>
<evidence type="ECO:0000256" key="1">
    <source>
        <dbReference type="SAM" id="Phobius"/>
    </source>
</evidence>
<reference evidence="2" key="1">
    <citation type="journal article" date="2014" name="PLoS Negl. Trop. Dis.">
        <title>An updated insight into the Sialotranscriptome of Triatoma infestans: developmental stage and geographic variations.</title>
        <authorList>
            <person name="Schwarz A."/>
            <person name="Medrano-Mercado N."/>
            <person name="Schaub G.A."/>
            <person name="Struchiner C.J."/>
            <person name="Bargues M.D."/>
            <person name="Levy M.Z."/>
            <person name="Ribeiro J.M."/>
        </authorList>
    </citation>
    <scope>NUCLEOTIDE SEQUENCE</scope>
    <source>
        <strain evidence="2">Chile</strain>
        <tissue evidence="2">Salivary glands</tissue>
    </source>
</reference>
<accession>A0A023EZY7</accession>
<feature type="transmembrane region" description="Helical" evidence="1">
    <location>
        <begin position="6"/>
        <end position="24"/>
    </location>
</feature>
<dbReference type="EMBL" id="GBBI01003890">
    <property type="protein sequence ID" value="JAC14822.1"/>
    <property type="molecule type" value="mRNA"/>
</dbReference>
<feature type="non-terminal residue" evidence="2">
    <location>
        <position position="112"/>
    </location>
</feature>